<protein>
    <recommendedName>
        <fullName evidence="4">Secreted protein</fullName>
    </recommendedName>
</protein>
<reference evidence="2" key="2">
    <citation type="submission" date="2021-12" db="EMBL/GenBank/DDBJ databases">
        <title>Resequencing data analysis of finger millet.</title>
        <authorList>
            <person name="Hatakeyama M."/>
            <person name="Aluri S."/>
            <person name="Balachadran M.T."/>
            <person name="Sivarajan S.R."/>
            <person name="Poveda L."/>
            <person name="Shimizu-Inatsugi R."/>
            <person name="Schlapbach R."/>
            <person name="Sreeman S.M."/>
            <person name="Shimizu K.K."/>
        </authorList>
    </citation>
    <scope>NUCLEOTIDE SEQUENCE</scope>
</reference>
<dbReference type="AlphaFoldDB" id="A0AAV5E324"/>
<feature type="region of interest" description="Disordered" evidence="1">
    <location>
        <begin position="44"/>
        <end position="80"/>
    </location>
</feature>
<proteinExistence type="predicted"/>
<feature type="compositionally biased region" description="Low complexity" evidence="1">
    <location>
        <begin position="68"/>
        <end position="80"/>
    </location>
</feature>
<evidence type="ECO:0000313" key="2">
    <source>
        <dbReference type="EMBL" id="GJN17072.1"/>
    </source>
</evidence>
<reference evidence="2" key="1">
    <citation type="journal article" date="2018" name="DNA Res.">
        <title>Multiple hybrid de novo genome assembly of finger millet, an orphan allotetraploid crop.</title>
        <authorList>
            <person name="Hatakeyama M."/>
            <person name="Aluri S."/>
            <person name="Balachadran M.T."/>
            <person name="Sivarajan S.R."/>
            <person name="Patrignani A."/>
            <person name="Gruter S."/>
            <person name="Poveda L."/>
            <person name="Shimizu-Inatsugi R."/>
            <person name="Baeten J."/>
            <person name="Francoijs K.J."/>
            <person name="Nataraja K.N."/>
            <person name="Reddy Y.A.N."/>
            <person name="Phadnis S."/>
            <person name="Ravikumar R.L."/>
            <person name="Schlapbach R."/>
            <person name="Sreeman S.M."/>
            <person name="Shimizu K.K."/>
        </authorList>
    </citation>
    <scope>NUCLEOTIDE SEQUENCE</scope>
</reference>
<sequence>MSDAGMALTVAFTTALATLTLILLDVASSRGGFVLFECASKMTGGAKPRGRCPWGGAGDRSPWSLAPRGHAGSRSGARRE</sequence>
<accession>A0AAV5E324</accession>
<evidence type="ECO:0000256" key="1">
    <source>
        <dbReference type="SAM" id="MobiDB-lite"/>
    </source>
</evidence>
<dbReference type="EMBL" id="BQKI01000073">
    <property type="protein sequence ID" value="GJN17072.1"/>
    <property type="molecule type" value="Genomic_DNA"/>
</dbReference>
<gene>
    <name evidence="2" type="primary">gb04111</name>
    <name evidence="2" type="ORF">PR202_gb04111</name>
</gene>
<dbReference type="Proteomes" id="UP001054889">
    <property type="component" value="Unassembled WGS sequence"/>
</dbReference>
<name>A0AAV5E324_ELECO</name>
<organism evidence="2 3">
    <name type="scientific">Eleusine coracana subsp. coracana</name>
    <dbReference type="NCBI Taxonomy" id="191504"/>
    <lineage>
        <taxon>Eukaryota</taxon>
        <taxon>Viridiplantae</taxon>
        <taxon>Streptophyta</taxon>
        <taxon>Embryophyta</taxon>
        <taxon>Tracheophyta</taxon>
        <taxon>Spermatophyta</taxon>
        <taxon>Magnoliopsida</taxon>
        <taxon>Liliopsida</taxon>
        <taxon>Poales</taxon>
        <taxon>Poaceae</taxon>
        <taxon>PACMAD clade</taxon>
        <taxon>Chloridoideae</taxon>
        <taxon>Cynodonteae</taxon>
        <taxon>Eleusininae</taxon>
        <taxon>Eleusine</taxon>
    </lineage>
</organism>
<comment type="caution">
    <text evidence="2">The sequence shown here is derived from an EMBL/GenBank/DDBJ whole genome shotgun (WGS) entry which is preliminary data.</text>
</comment>
<evidence type="ECO:0008006" key="4">
    <source>
        <dbReference type="Google" id="ProtNLM"/>
    </source>
</evidence>
<keyword evidence="3" id="KW-1185">Reference proteome</keyword>
<evidence type="ECO:0000313" key="3">
    <source>
        <dbReference type="Proteomes" id="UP001054889"/>
    </source>
</evidence>